<keyword evidence="3" id="KW-1185">Reference proteome</keyword>
<dbReference type="EMBL" id="LNIX01000005">
    <property type="protein sequence ID" value="OXA54843.1"/>
    <property type="molecule type" value="Genomic_DNA"/>
</dbReference>
<name>A0A226EBC5_FOLCA</name>
<sequence length="155" mass="16199">MGFSPCCCSLQAGTKAIAIFELVIGVLLTILSLIVLIAGAGSLGGDDAEAGGAVIAIGIILLIVCILRIALAAVLWQAARDLNERKARTWLIITGILFAIHIISFIVVVAKSPGVGASSGISLVLTAYFIWVVIAFRNEIVDDPNSAPRYPPNQS</sequence>
<keyword evidence="1" id="KW-0812">Transmembrane</keyword>
<evidence type="ECO:0000256" key="1">
    <source>
        <dbReference type="SAM" id="Phobius"/>
    </source>
</evidence>
<evidence type="ECO:0000313" key="3">
    <source>
        <dbReference type="Proteomes" id="UP000198287"/>
    </source>
</evidence>
<evidence type="ECO:0000313" key="2">
    <source>
        <dbReference type="EMBL" id="OXA54843.1"/>
    </source>
</evidence>
<reference evidence="2 3" key="1">
    <citation type="submission" date="2015-12" db="EMBL/GenBank/DDBJ databases">
        <title>The genome of Folsomia candida.</title>
        <authorList>
            <person name="Faddeeva A."/>
            <person name="Derks M.F."/>
            <person name="Anvar Y."/>
            <person name="Smit S."/>
            <person name="Van Straalen N."/>
            <person name="Roelofs D."/>
        </authorList>
    </citation>
    <scope>NUCLEOTIDE SEQUENCE [LARGE SCALE GENOMIC DNA]</scope>
    <source>
        <strain evidence="2 3">VU population</strain>
        <tissue evidence="2">Whole body</tissue>
    </source>
</reference>
<comment type="caution">
    <text evidence="2">The sequence shown here is derived from an EMBL/GenBank/DDBJ whole genome shotgun (WGS) entry which is preliminary data.</text>
</comment>
<feature type="transmembrane region" description="Helical" evidence="1">
    <location>
        <begin position="53"/>
        <end position="78"/>
    </location>
</feature>
<dbReference type="Proteomes" id="UP000198287">
    <property type="component" value="Unassembled WGS sequence"/>
</dbReference>
<feature type="transmembrane region" description="Helical" evidence="1">
    <location>
        <begin position="116"/>
        <end position="136"/>
    </location>
</feature>
<proteinExistence type="predicted"/>
<protein>
    <submittedName>
        <fullName evidence="2">Uncharacterized protein</fullName>
    </submittedName>
</protein>
<accession>A0A226EBC5</accession>
<keyword evidence="1" id="KW-0472">Membrane</keyword>
<organism evidence="2 3">
    <name type="scientific">Folsomia candida</name>
    <name type="common">Springtail</name>
    <dbReference type="NCBI Taxonomy" id="158441"/>
    <lineage>
        <taxon>Eukaryota</taxon>
        <taxon>Metazoa</taxon>
        <taxon>Ecdysozoa</taxon>
        <taxon>Arthropoda</taxon>
        <taxon>Hexapoda</taxon>
        <taxon>Collembola</taxon>
        <taxon>Entomobryomorpha</taxon>
        <taxon>Isotomoidea</taxon>
        <taxon>Isotomidae</taxon>
        <taxon>Proisotominae</taxon>
        <taxon>Folsomia</taxon>
    </lineage>
</organism>
<dbReference type="AlphaFoldDB" id="A0A226EBC5"/>
<gene>
    <name evidence="2" type="ORF">Fcan01_10223</name>
</gene>
<feature type="transmembrane region" description="Helical" evidence="1">
    <location>
        <begin position="90"/>
        <end position="110"/>
    </location>
</feature>
<feature type="transmembrane region" description="Helical" evidence="1">
    <location>
        <begin position="19"/>
        <end position="41"/>
    </location>
</feature>
<keyword evidence="1" id="KW-1133">Transmembrane helix</keyword>
<dbReference type="OMA" id="AMERNHY"/>